<reference evidence="3 4" key="1">
    <citation type="journal article" date="2022" name="Nat. Plants">
        <title>Genomes of leafy and leafless Platanthera orchids illuminate the evolution of mycoheterotrophy.</title>
        <authorList>
            <person name="Li M.H."/>
            <person name="Liu K.W."/>
            <person name="Li Z."/>
            <person name="Lu H.C."/>
            <person name="Ye Q.L."/>
            <person name="Zhang D."/>
            <person name="Wang J.Y."/>
            <person name="Li Y.F."/>
            <person name="Zhong Z.M."/>
            <person name="Liu X."/>
            <person name="Yu X."/>
            <person name="Liu D.K."/>
            <person name="Tu X.D."/>
            <person name="Liu B."/>
            <person name="Hao Y."/>
            <person name="Liao X.Y."/>
            <person name="Jiang Y.T."/>
            <person name="Sun W.H."/>
            <person name="Chen J."/>
            <person name="Chen Y.Q."/>
            <person name="Ai Y."/>
            <person name="Zhai J.W."/>
            <person name="Wu S.S."/>
            <person name="Zhou Z."/>
            <person name="Hsiao Y.Y."/>
            <person name="Wu W.L."/>
            <person name="Chen Y.Y."/>
            <person name="Lin Y.F."/>
            <person name="Hsu J.L."/>
            <person name="Li C.Y."/>
            <person name="Wang Z.W."/>
            <person name="Zhao X."/>
            <person name="Zhong W.Y."/>
            <person name="Ma X.K."/>
            <person name="Ma L."/>
            <person name="Huang J."/>
            <person name="Chen G.Z."/>
            <person name="Huang M.Z."/>
            <person name="Huang L."/>
            <person name="Peng D.H."/>
            <person name="Luo Y.B."/>
            <person name="Zou S.Q."/>
            <person name="Chen S.P."/>
            <person name="Lan S."/>
            <person name="Tsai W.C."/>
            <person name="Van de Peer Y."/>
            <person name="Liu Z.J."/>
        </authorList>
    </citation>
    <scope>NUCLEOTIDE SEQUENCE [LARGE SCALE GENOMIC DNA]</scope>
    <source>
        <strain evidence="3">Lor288</strain>
    </source>
</reference>
<evidence type="ECO:0000313" key="4">
    <source>
        <dbReference type="Proteomes" id="UP001412067"/>
    </source>
</evidence>
<dbReference type="InterPro" id="IPR016087">
    <property type="entry name" value="Chalcone_isomerase"/>
</dbReference>
<dbReference type="InterPro" id="IPR016088">
    <property type="entry name" value="Chalcone_isomerase_3-sand"/>
</dbReference>
<evidence type="ECO:0000313" key="3">
    <source>
        <dbReference type="EMBL" id="KAK8971322.1"/>
    </source>
</evidence>
<dbReference type="Proteomes" id="UP001412067">
    <property type="component" value="Unassembled WGS sequence"/>
</dbReference>
<dbReference type="Gene3D" id="3.50.70.10">
    <property type="match status" value="1"/>
</dbReference>
<organism evidence="3 4">
    <name type="scientific">Platanthera guangdongensis</name>
    <dbReference type="NCBI Taxonomy" id="2320717"/>
    <lineage>
        <taxon>Eukaryota</taxon>
        <taxon>Viridiplantae</taxon>
        <taxon>Streptophyta</taxon>
        <taxon>Embryophyta</taxon>
        <taxon>Tracheophyta</taxon>
        <taxon>Spermatophyta</taxon>
        <taxon>Magnoliopsida</taxon>
        <taxon>Liliopsida</taxon>
        <taxon>Asparagales</taxon>
        <taxon>Orchidaceae</taxon>
        <taxon>Orchidoideae</taxon>
        <taxon>Orchideae</taxon>
        <taxon>Orchidinae</taxon>
        <taxon>Platanthera</taxon>
    </lineage>
</organism>
<evidence type="ECO:0000259" key="2">
    <source>
        <dbReference type="Pfam" id="PF16035"/>
    </source>
</evidence>
<accession>A0ABR2N579</accession>
<dbReference type="SUPFAM" id="SSF54626">
    <property type="entry name" value="Chalcone isomerase"/>
    <property type="match status" value="1"/>
</dbReference>
<evidence type="ECO:0000256" key="1">
    <source>
        <dbReference type="ARBA" id="ARBA00024426"/>
    </source>
</evidence>
<comment type="caution">
    <text evidence="3">The sequence shown here is derived from an EMBL/GenBank/DDBJ whole genome shotgun (WGS) entry which is preliminary data.</text>
</comment>
<name>A0ABR2N579_9ASPA</name>
<gene>
    <name evidence="3" type="primary">FAP2</name>
    <name evidence="3" type="ORF">KSP40_PGU014279</name>
</gene>
<sequence length="165" mass="18412">MLESNEEFRGGGLGGGIVGISLAEDQEHVHFDSICKKLGHKYASVPLNELKDCSYFYEDLLRMAAGSNPKSEKEPGMNPNTDYECLRVFGSYFMEDIPLPVGTTIDFRRTIDGRLITEIGGKRIGVVQSKELCRVFFDMYIGDAPISLQTKHDIADNVAELIRKC</sequence>
<dbReference type="InterPro" id="IPR036298">
    <property type="entry name" value="Chalcone_isomerase_sf"/>
</dbReference>
<keyword evidence="4" id="KW-1185">Reference proteome</keyword>
<proteinExistence type="predicted"/>
<dbReference type="Pfam" id="PF16035">
    <property type="entry name" value="Chalcone_2"/>
    <property type="match status" value="1"/>
</dbReference>
<dbReference type="PANTHER" id="PTHR47284:SF3">
    <property type="entry name" value="FATTY-ACID-BINDING PROTEIN 2"/>
    <property type="match status" value="1"/>
</dbReference>
<dbReference type="EMBL" id="JBBWWR010000001">
    <property type="protein sequence ID" value="KAK8971322.1"/>
    <property type="molecule type" value="Genomic_DNA"/>
</dbReference>
<protein>
    <recommendedName>
        <fullName evidence="1">Chalcone--flavanone isomerase</fullName>
    </recommendedName>
</protein>
<feature type="domain" description="Chalcone isomerase" evidence="2">
    <location>
        <begin position="73"/>
        <end position="155"/>
    </location>
</feature>
<dbReference type="PANTHER" id="PTHR47284">
    <property type="entry name" value="FATTY-ACID-BINDING PROTEIN 2"/>
    <property type="match status" value="1"/>
</dbReference>